<evidence type="ECO:0000256" key="11">
    <source>
        <dbReference type="ARBA" id="ARBA00048044"/>
    </source>
</evidence>
<keyword evidence="4" id="KW-0479">Metal-binding</keyword>
<dbReference type="GO" id="GO:0016653">
    <property type="term" value="F:oxidoreductase activity, acting on NAD(P)H, heme protein as acceptor"/>
    <property type="evidence" value="ECO:0007669"/>
    <property type="project" value="TreeGrafter"/>
</dbReference>
<feature type="transmembrane region" description="Helical" evidence="12">
    <location>
        <begin position="140"/>
        <end position="158"/>
    </location>
</feature>
<feature type="transmembrane region" description="Helical" evidence="12">
    <location>
        <begin position="233"/>
        <end position="251"/>
    </location>
</feature>
<reference evidence="13" key="1">
    <citation type="submission" date="2023-08" db="EMBL/GenBank/DDBJ databases">
        <authorList>
            <person name="Audoor S."/>
            <person name="Bilcke G."/>
        </authorList>
    </citation>
    <scope>NUCLEOTIDE SEQUENCE</scope>
</reference>
<evidence type="ECO:0000313" key="14">
    <source>
        <dbReference type="Proteomes" id="UP001295423"/>
    </source>
</evidence>
<organism evidence="13 14">
    <name type="scientific">Cylindrotheca closterium</name>
    <dbReference type="NCBI Taxonomy" id="2856"/>
    <lineage>
        <taxon>Eukaryota</taxon>
        <taxon>Sar</taxon>
        <taxon>Stramenopiles</taxon>
        <taxon>Ochrophyta</taxon>
        <taxon>Bacillariophyta</taxon>
        <taxon>Bacillariophyceae</taxon>
        <taxon>Bacillariophycidae</taxon>
        <taxon>Bacillariales</taxon>
        <taxon>Bacillariaceae</taxon>
        <taxon>Cylindrotheca</taxon>
    </lineage>
</organism>
<dbReference type="PANTHER" id="PTHR23289:SF2">
    <property type="entry name" value="CYTOCHROME C OXIDASE ASSEMBLY PROTEIN COX15 HOMOLOG"/>
    <property type="match status" value="1"/>
</dbReference>
<evidence type="ECO:0000256" key="6">
    <source>
        <dbReference type="ARBA" id="ARBA00023002"/>
    </source>
</evidence>
<keyword evidence="3 12" id="KW-0812">Transmembrane</keyword>
<comment type="pathway">
    <text evidence="10">Porphyrin-containing compound metabolism; heme A biosynthesis; heme A from heme O: step 1/1.</text>
</comment>
<comment type="caution">
    <text evidence="13">The sequence shown here is derived from an EMBL/GenBank/DDBJ whole genome shotgun (WGS) entry which is preliminary data.</text>
</comment>
<evidence type="ECO:0000256" key="4">
    <source>
        <dbReference type="ARBA" id="ARBA00022723"/>
    </source>
</evidence>
<dbReference type="AlphaFoldDB" id="A0AAD2FBX5"/>
<comment type="subcellular location">
    <subcellularLocation>
        <location evidence="2">Membrane</location>
        <topology evidence="2">Multi-pass membrane protein</topology>
    </subcellularLocation>
</comment>
<evidence type="ECO:0000256" key="10">
    <source>
        <dbReference type="ARBA" id="ARBA00044501"/>
    </source>
</evidence>
<sequence length="405" mass="43837">MASPISSMIQKGLPAVTNAAHNQYAPAGKWILGTAASVVGMIHVGGVTRLTKSGLSMTDWSPLGSLPPITQEEWETEFARYKTYPEWQQRKSMTLSDFKFIYGWEYGHRMLGRTVGLIFALPWMYFTARGRIPQGYQKRMVGLLAMGGTQGLVGWWMVKSGLGNDRRDDKHEIRVKPIRLATHLSMAVATYGALVWTGFDILGLPHQVKIKEEAMKLSKDALKQARRLRMGSLHLTALTGFTIVSGAFVAGNDAGNAYNTFPKMGDEWVPTGISELTPWYRNIHENTATVQFNHRILGMTTAGGAFALAAMGLSPSKAALVTPQVRRGLYAVGLVAAGQVTLGISTLLMYVPLSFAAAHQLGSIAVLTSGVYLTHSLRYARPALTRAAAAQSANASKKVAGAVVA</sequence>
<evidence type="ECO:0000256" key="9">
    <source>
        <dbReference type="ARBA" id="ARBA00023136"/>
    </source>
</evidence>
<accession>A0AAD2FBX5</accession>
<evidence type="ECO:0000256" key="5">
    <source>
        <dbReference type="ARBA" id="ARBA00022989"/>
    </source>
</evidence>
<evidence type="ECO:0000313" key="13">
    <source>
        <dbReference type="EMBL" id="CAJ1893964.1"/>
    </source>
</evidence>
<keyword evidence="9 12" id="KW-0472">Membrane</keyword>
<evidence type="ECO:0000256" key="8">
    <source>
        <dbReference type="ARBA" id="ARBA00023133"/>
    </source>
</evidence>
<feature type="transmembrane region" description="Helical" evidence="12">
    <location>
        <begin position="357"/>
        <end position="374"/>
    </location>
</feature>
<dbReference type="Pfam" id="PF02628">
    <property type="entry name" value="COX15-CtaA"/>
    <property type="match status" value="1"/>
</dbReference>
<keyword evidence="5 12" id="KW-1133">Transmembrane helix</keyword>
<name>A0AAD2FBX5_9STRA</name>
<keyword evidence="6" id="KW-0560">Oxidoreductase</keyword>
<keyword evidence="7" id="KW-0408">Iron</keyword>
<dbReference type="GO" id="GO:0046872">
    <property type="term" value="F:metal ion binding"/>
    <property type="evidence" value="ECO:0007669"/>
    <property type="project" value="UniProtKB-KW"/>
</dbReference>
<dbReference type="EMBL" id="CAKOGP040000001">
    <property type="protein sequence ID" value="CAJ1893964.1"/>
    <property type="molecule type" value="Genomic_DNA"/>
</dbReference>
<dbReference type="GO" id="GO:0120547">
    <property type="term" value="F:heme A synthase activity"/>
    <property type="evidence" value="ECO:0007669"/>
    <property type="project" value="UniProtKB-EC"/>
</dbReference>
<evidence type="ECO:0000256" key="3">
    <source>
        <dbReference type="ARBA" id="ARBA00022692"/>
    </source>
</evidence>
<dbReference type="InterPro" id="IPR023754">
    <property type="entry name" value="HemeA_Synthase_type2"/>
</dbReference>
<evidence type="ECO:0000256" key="1">
    <source>
        <dbReference type="ARBA" id="ARBA00001970"/>
    </source>
</evidence>
<comment type="cofactor">
    <cofactor evidence="1">
        <name>heme b</name>
        <dbReference type="ChEBI" id="CHEBI:60344"/>
    </cofactor>
</comment>
<comment type="catalytic activity">
    <reaction evidence="11">
        <text>Fe(II)-heme o + 2 A + H2O = Fe(II)-heme a + 2 AH2</text>
        <dbReference type="Rhea" id="RHEA:63388"/>
        <dbReference type="ChEBI" id="CHEBI:13193"/>
        <dbReference type="ChEBI" id="CHEBI:15377"/>
        <dbReference type="ChEBI" id="CHEBI:17499"/>
        <dbReference type="ChEBI" id="CHEBI:60530"/>
        <dbReference type="ChEBI" id="CHEBI:61715"/>
        <dbReference type="EC" id="1.17.99.9"/>
    </reaction>
    <physiologicalReaction direction="left-to-right" evidence="11">
        <dbReference type="Rhea" id="RHEA:63389"/>
    </physiologicalReaction>
</comment>
<evidence type="ECO:0000256" key="7">
    <source>
        <dbReference type="ARBA" id="ARBA00023004"/>
    </source>
</evidence>
<dbReference type="GO" id="GO:0005743">
    <property type="term" value="C:mitochondrial inner membrane"/>
    <property type="evidence" value="ECO:0007669"/>
    <property type="project" value="TreeGrafter"/>
</dbReference>
<dbReference type="Proteomes" id="UP001295423">
    <property type="component" value="Unassembled WGS sequence"/>
</dbReference>
<dbReference type="InterPro" id="IPR003780">
    <property type="entry name" value="COX15/CtaA_fam"/>
</dbReference>
<feature type="transmembrane region" description="Helical" evidence="12">
    <location>
        <begin position="178"/>
        <end position="199"/>
    </location>
</feature>
<dbReference type="PANTHER" id="PTHR23289">
    <property type="entry name" value="CYTOCHROME C OXIDASE ASSEMBLY PROTEIN COX15"/>
    <property type="match status" value="1"/>
</dbReference>
<keyword evidence="14" id="KW-1185">Reference proteome</keyword>
<evidence type="ECO:0000256" key="2">
    <source>
        <dbReference type="ARBA" id="ARBA00004141"/>
    </source>
</evidence>
<feature type="transmembrane region" description="Helical" evidence="12">
    <location>
        <begin position="296"/>
        <end position="316"/>
    </location>
</feature>
<dbReference type="GO" id="GO:0006784">
    <property type="term" value="P:heme A biosynthetic process"/>
    <property type="evidence" value="ECO:0007669"/>
    <property type="project" value="InterPro"/>
</dbReference>
<protein>
    <recommendedName>
        <fullName evidence="15">Cytochrome c oxidase assembly protein COX15</fullName>
    </recommendedName>
</protein>
<evidence type="ECO:0000256" key="12">
    <source>
        <dbReference type="SAM" id="Phobius"/>
    </source>
</evidence>
<evidence type="ECO:0008006" key="15">
    <source>
        <dbReference type="Google" id="ProtNLM"/>
    </source>
</evidence>
<keyword evidence="8" id="KW-0350">Heme biosynthesis</keyword>
<feature type="transmembrane region" description="Helical" evidence="12">
    <location>
        <begin position="328"/>
        <end position="351"/>
    </location>
</feature>
<proteinExistence type="predicted"/>
<gene>
    <name evidence="13" type="ORF">CYCCA115_LOCUS136</name>
</gene>
<feature type="transmembrane region" description="Helical" evidence="12">
    <location>
        <begin position="110"/>
        <end position="128"/>
    </location>
</feature>